<dbReference type="Gene3D" id="1.10.10.60">
    <property type="entry name" value="Homeodomain-like"/>
    <property type="match status" value="3"/>
</dbReference>
<keyword evidence="4" id="KW-0539">Nucleus</keyword>
<dbReference type="EMBL" id="HBIN01026509">
    <property type="protein sequence ID" value="CAE0448917.1"/>
    <property type="molecule type" value="Transcribed_RNA"/>
</dbReference>
<evidence type="ECO:0000256" key="1">
    <source>
        <dbReference type="ARBA" id="ARBA00023015"/>
    </source>
</evidence>
<dbReference type="AlphaFoldDB" id="A0A7S3V354"/>
<gene>
    <name evidence="7" type="ORF">ASTO00021_LOCUS18886</name>
</gene>
<evidence type="ECO:0000256" key="3">
    <source>
        <dbReference type="ARBA" id="ARBA00023163"/>
    </source>
</evidence>
<keyword evidence="1" id="KW-0805">Transcription regulation</keyword>
<dbReference type="InterPro" id="IPR051575">
    <property type="entry name" value="Myb-like_DNA-bd"/>
</dbReference>
<evidence type="ECO:0000256" key="2">
    <source>
        <dbReference type="ARBA" id="ARBA00023125"/>
    </source>
</evidence>
<feature type="domain" description="HTH myb-type" evidence="6">
    <location>
        <begin position="58"/>
        <end position="107"/>
    </location>
</feature>
<evidence type="ECO:0000313" key="7">
    <source>
        <dbReference type="EMBL" id="CAE0448917.1"/>
    </source>
</evidence>
<reference evidence="7" key="1">
    <citation type="submission" date="2021-01" db="EMBL/GenBank/DDBJ databases">
        <authorList>
            <person name="Corre E."/>
            <person name="Pelletier E."/>
            <person name="Niang G."/>
            <person name="Scheremetjew M."/>
            <person name="Finn R."/>
            <person name="Kale V."/>
            <person name="Holt S."/>
            <person name="Cochrane G."/>
            <person name="Meng A."/>
            <person name="Brown T."/>
            <person name="Cohen L."/>
        </authorList>
    </citation>
    <scope>NUCLEOTIDE SEQUENCE</scope>
    <source>
        <strain evidence="7">GSBS06</strain>
    </source>
</reference>
<dbReference type="PROSITE" id="PS51294">
    <property type="entry name" value="HTH_MYB"/>
    <property type="match status" value="2"/>
</dbReference>
<dbReference type="PROSITE" id="PS50090">
    <property type="entry name" value="MYB_LIKE"/>
    <property type="match status" value="3"/>
</dbReference>
<feature type="domain" description="Myb-like" evidence="5">
    <location>
        <begin position="104"/>
        <end position="166"/>
    </location>
</feature>
<dbReference type="GO" id="GO:0042796">
    <property type="term" value="P:snRNA transcription by RNA polymerase III"/>
    <property type="evidence" value="ECO:0007669"/>
    <property type="project" value="TreeGrafter"/>
</dbReference>
<dbReference type="Pfam" id="PF13921">
    <property type="entry name" value="Myb_DNA-bind_6"/>
    <property type="match status" value="1"/>
</dbReference>
<keyword evidence="3" id="KW-0804">Transcription</keyword>
<dbReference type="CDD" id="cd00167">
    <property type="entry name" value="SANT"/>
    <property type="match status" value="3"/>
</dbReference>
<organism evidence="7">
    <name type="scientific">Aplanochytrium stocchinoi</name>
    <dbReference type="NCBI Taxonomy" id="215587"/>
    <lineage>
        <taxon>Eukaryota</taxon>
        <taxon>Sar</taxon>
        <taxon>Stramenopiles</taxon>
        <taxon>Bigyra</taxon>
        <taxon>Labyrinthulomycetes</taxon>
        <taxon>Thraustochytrida</taxon>
        <taxon>Thraustochytriidae</taxon>
        <taxon>Aplanochytrium</taxon>
    </lineage>
</organism>
<proteinExistence type="predicted"/>
<sequence length="437" mass="49407">MYLSNNRMDGLKSLAEENGGQTTVSKLLTKTTDLNMPQTKGKVLDRRSAIDRVTSKPRHWLPQEDMALRMAVAELGEKKWKLIAKRVPGRNHTQCFQRWNKVLCPGLKKGKWCRKEDLLLIQLATEQLEAAKESGNTKKRLNWGLVCKNIPGRTAKQCRERWVNNLNPEINKGGWTEQEDKMVIELNILYPKKWALIAKQLKGRTENAVKIRYHTLERNMRTPKSAVRKYVKRQRSRTLNDQIIPMKKNMKLDSTANIEFVKNIINADTNALQKLDAFKIEDTNLNEQALLAQNLATAQAQTQQQTNSSASVQAALLAAQLAQAQAQAQNNLLVQQAAMQQLMNKANTMNHIVVPTLSIASNSQFQQMVNFQTNLQTQQQSLIKPLQKHVQTGMFGNMNLGMMNNVNSANMQQIPSLMGTLQQQNGMGLHFPAAAFS</sequence>
<dbReference type="InterPro" id="IPR017930">
    <property type="entry name" value="Myb_dom"/>
</dbReference>
<accession>A0A7S3V354</accession>
<dbReference type="PANTHER" id="PTHR46621">
    <property type="entry name" value="SNRNA-ACTIVATING PROTEIN COMPLEX SUBUNIT 4"/>
    <property type="match status" value="1"/>
</dbReference>
<dbReference type="GO" id="GO:0000978">
    <property type="term" value="F:RNA polymerase II cis-regulatory region sequence-specific DNA binding"/>
    <property type="evidence" value="ECO:0007669"/>
    <property type="project" value="TreeGrafter"/>
</dbReference>
<dbReference type="InterPro" id="IPR009057">
    <property type="entry name" value="Homeodomain-like_sf"/>
</dbReference>
<evidence type="ECO:0000259" key="5">
    <source>
        <dbReference type="PROSITE" id="PS50090"/>
    </source>
</evidence>
<dbReference type="GO" id="GO:0019185">
    <property type="term" value="C:snRNA-activating protein complex"/>
    <property type="evidence" value="ECO:0007669"/>
    <property type="project" value="TreeGrafter"/>
</dbReference>
<feature type="domain" description="Myb-like" evidence="5">
    <location>
        <begin position="52"/>
        <end position="103"/>
    </location>
</feature>
<keyword evidence="2" id="KW-0238">DNA-binding</keyword>
<dbReference type="GO" id="GO:0042795">
    <property type="term" value="P:snRNA transcription by RNA polymerase II"/>
    <property type="evidence" value="ECO:0007669"/>
    <property type="project" value="TreeGrafter"/>
</dbReference>
<dbReference type="PANTHER" id="PTHR46621:SF1">
    <property type="entry name" value="SNRNA-ACTIVATING PROTEIN COMPLEX SUBUNIT 4"/>
    <property type="match status" value="1"/>
</dbReference>
<dbReference type="InterPro" id="IPR001005">
    <property type="entry name" value="SANT/Myb"/>
</dbReference>
<feature type="domain" description="Myb-like" evidence="5">
    <location>
        <begin position="167"/>
        <end position="217"/>
    </location>
</feature>
<feature type="domain" description="HTH myb-type" evidence="6">
    <location>
        <begin position="167"/>
        <end position="221"/>
    </location>
</feature>
<name>A0A7S3V354_9STRA</name>
<dbReference type="SUPFAM" id="SSF46689">
    <property type="entry name" value="Homeodomain-like"/>
    <property type="match status" value="2"/>
</dbReference>
<dbReference type="SMART" id="SM00717">
    <property type="entry name" value="SANT"/>
    <property type="match status" value="3"/>
</dbReference>
<evidence type="ECO:0000256" key="4">
    <source>
        <dbReference type="ARBA" id="ARBA00023242"/>
    </source>
</evidence>
<dbReference type="GO" id="GO:0001006">
    <property type="term" value="F:RNA polymerase III type 3 promoter sequence-specific DNA binding"/>
    <property type="evidence" value="ECO:0007669"/>
    <property type="project" value="TreeGrafter"/>
</dbReference>
<evidence type="ECO:0000259" key="6">
    <source>
        <dbReference type="PROSITE" id="PS51294"/>
    </source>
</evidence>
<dbReference type="Pfam" id="PF00249">
    <property type="entry name" value="Myb_DNA-binding"/>
    <property type="match status" value="1"/>
</dbReference>
<protein>
    <submittedName>
        <fullName evidence="7">Uncharacterized protein</fullName>
    </submittedName>
</protein>